<keyword evidence="7" id="KW-0206">Cytoskeleton</keyword>
<dbReference type="GO" id="GO:0030286">
    <property type="term" value="C:dynein complex"/>
    <property type="evidence" value="ECO:0007669"/>
    <property type="project" value="InterPro"/>
</dbReference>
<evidence type="ECO:0000313" key="11">
    <source>
        <dbReference type="EMBL" id="KAF4731501.1"/>
    </source>
</evidence>
<dbReference type="GO" id="GO:0005524">
    <property type="term" value="F:ATP binding"/>
    <property type="evidence" value="ECO:0007669"/>
    <property type="project" value="InterPro"/>
</dbReference>
<evidence type="ECO:0000256" key="7">
    <source>
        <dbReference type="ARBA" id="ARBA00023212"/>
    </source>
</evidence>
<dbReference type="Gene3D" id="3.40.50.300">
    <property type="entry name" value="P-loop containing nucleotide triphosphate hydrolases"/>
    <property type="match status" value="1"/>
</dbReference>
<evidence type="ECO:0000256" key="3">
    <source>
        <dbReference type="ARBA" id="ARBA00008887"/>
    </source>
</evidence>
<dbReference type="GO" id="GO:0007018">
    <property type="term" value="P:microtubule-based movement"/>
    <property type="evidence" value="ECO:0007669"/>
    <property type="project" value="InterPro"/>
</dbReference>
<accession>A0A7J6SFE1</accession>
<dbReference type="SUPFAM" id="SSF52540">
    <property type="entry name" value="P-loop containing nucleoside triphosphate hydrolases"/>
    <property type="match status" value="1"/>
</dbReference>
<evidence type="ECO:0000256" key="4">
    <source>
        <dbReference type="ARBA" id="ARBA00022490"/>
    </source>
</evidence>
<feature type="non-terminal residue" evidence="11">
    <location>
        <position position="1"/>
    </location>
</feature>
<gene>
    <name evidence="11" type="ORF">FOZ62_002057</name>
</gene>
<dbReference type="PANTHER" id="PTHR45703">
    <property type="entry name" value="DYNEIN HEAVY CHAIN"/>
    <property type="match status" value="1"/>
</dbReference>
<evidence type="ECO:0000256" key="1">
    <source>
        <dbReference type="ARBA" id="ARBA00004245"/>
    </source>
</evidence>
<dbReference type="FunFam" id="1.20.140.100:FF:000001">
    <property type="entry name" value="dynein heavy chain 17, axonemal"/>
    <property type="match status" value="1"/>
</dbReference>
<dbReference type="FunFam" id="1.20.58.1120:FF:000005">
    <property type="entry name" value="Dynein, axonemal, heavy chain 12"/>
    <property type="match status" value="1"/>
</dbReference>
<dbReference type="Pfam" id="PF12774">
    <property type="entry name" value="AAA_6"/>
    <property type="match status" value="1"/>
</dbReference>
<feature type="domain" description="Dynein heavy chain hydrolytic ATP-binding dynein motor region" evidence="10">
    <location>
        <begin position="360"/>
        <end position="525"/>
    </location>
</feature>
<dbReference type="Gene3D" id="1.20.58.1120">
    <property type="match status" value="1"/>
</dbReference>
<dbReference type="EMBL" id="JABANM010015157">
    <property type="protein sequence ID" value="KAF4731501.1"/>
    <property type="molecule type" value="Genomic_DNA"/>
</dbReference>
<dbReference type="PANTHER" id="PTHR45703:SF1">
    <property type="entry name" value="DYNEINS HEAVY CHAIN"/>
    <property type="match status" value="1"/>
</dbReference>
<dbReference type="AlphaFoldDB" id="A0A7J6SFE1"/>
<evidence type="ECO:0000256" key="6">
    <source>
        <dbReference type="ARBA" id="ARBA00023054"/>
    </source>
</evidence>
<name>A0A7J6SFE1_PEROL</name>
<dbReference type="InterPro" id="IPR042228">
    <property type="entry name" value="Dynein_linker_3"/>
</dbReference>
<sequence length="553" mass="62441">TQAIRSSPFCRPFEQEVLQWEVTLLYLQDFVDECLAVQRTWMQLEPIFLSDDIKRQLPEESSGFATIDVTFRERMKQVEGSPGCLGVAAAGGIVEDFKDANEKLEKIQKGLKDYLETKRLYFPRFFFLNDADLLSILAETKDPTLVQPHMAKAFEGIASVRFNETATIINAMISAEGEVVDFTNIVDVDSPENRGNVEKWLVEVEKTMIDSLTDVVSRSNKDYACKPRTSWCIDYPGQVVLATDCIYWTKEVTEALNAKRVADYEKKLNQQLLDIVQLVRGDLSKLARVTLGAMVTIDVHARDVVSDLVKNNVESADEFDWLSQLRYYWKEPNSFRRVDTGEMNAKEECQVSIVNSTLLYGFEYLGNTPRLVITPLTDRCYRTLMGAFALYYGGAPEGPAGTGKTESTKDLAKALAIQCVVFNCSDGMDYMQMAKFFKGLASSGAWCCFDEFNRINLEVLSVIAQQIQCISLAIKQKAKTFIFEGTEIRLIPSCAVNITMNPGYAGRSELPDNLKALFRPCAMMVNWGWWRASEIVLAIEDAPATMRFNEIYE</sequence>
<keyword evidence="5" id="KW-0547">Nucleotide-binding</keyword>
<dbReference type="InterPro" id="IPR013602">
    <property type="entry name" value="Dynein_heavy_linker"/>
</dbReference>
<comment type="caution">
    <text evidence="11">The sequence shown here is derived from an EMBL/GenBank/DDBJ whole genome shotgun (WGS) entry which is preliminary data.</text>
</comment>
<evidence type="ECO:0000313" key="12">
    <source>
        <dbReference type="Proteomes" id="UP000574390"/>
    </source>
</evidence>
<evidence type="ECO:0000256" key="5">
    <source>
        <dbReference type="ARBA" id="ARBA00022741"/>
    </source>
</evidence>
<dbReference type="Gene3D" id="1.20.140.100">
    <property type="entry name" value="Dynein heavy chain, N-terminal domain 2"/>
    <property type="match status" value="1"/>
</dbReference>
<dbReference type="GO" id="GO:0045505">
    <property type="term" value="F:dynein intermediate chain binding"/>
    <property type="evidence" value="ECO:0007669"/>
    <property type="project" value="InterPro"/>
</dbReference>
<evidence type="ECO:0000259" key="10">
    <source>
        <dbReference type="Pfam" id="PF12774"/>
    </source>
</evidence>
<evidence type="ECO:0008006" key="13">
    <source>
        <dbReference type="Google" id="ProtNLM"/>
    </source>
</evidence>
<proteinExistence type="inferred from homology"/>
<reference evidence="11 12" key="1">
    <citation type="submission" date="2020-04" db="EMBL/GenBank/DDBJ databases">
        <title>Perkinsus olseni comparative genomics.</title>
        <authorList>
            <person name="Bogema D.R."/>
        </authorList>
    </citation>
    <scope>NUCLEOTIDE SEQUENCE [LARGE SCALE GENOMIC DNA]</scope>
    <source>
        <strain evidence="11">ATCC PRA-205</strain>
    </source>
</reference>
<dbReference type="FunFam" id="3.20.180.20:FF:000003">
    <property type="entry name" value="Dynein heavy chain 12, axonemal"/>
    <property type="match status" value="1"/>
</dbReference>
<dbReference type="GO" id="GO:0042995">
    <property type="term" value="C:cell projection"/>
    <property type="evidence" value="ECO:0007669"/>
    <property type="project" value="UniProtKB-SubCell"/>
</dbReference>
<keyword evidence="4" id="KW-0963">Cytoplasm</keyword>
<dbReference type="InterPro" id="IPR027417">
    <property type="entry name" value="P-loop_NTPase"/>
</dbReference>
<evidence type="ECO:0000256" key="2">
    <source>
        <dbReference type="ARBA" id="ARBA00004316"/>
    </source>
</evidence>
<dbReference type="InterPro" id="IPR026983">
    <property type="entry name" value="DHC"/>
</dbReference>
<dbReference type="InterPro" id="IPR042222">
    <property type="entry name" value="Dynein_2_N"/>
</dbReference>
<dbReference type="GO" id="GO:0051959">
    <property type="term" value="F:dynein light intermediate chain binding"/>
    <property type="evidence" value="ECO:0007669"/>
    <property type="project" value="InterPro"/>
</dbReference>
<dbReference type="Gene3D" id="3.20.180.20">
    <property type="entry name" value="Dynein heavy chain, N-terminal domain 2"/>
    <property type="match status" value="1"/>
</dbReference>
<evidence type="ECO:0000259" key="9">
    <source>
        <dbReference type="Pfam" id="PF08393"/>
    </source>
</evidence>
<feature type="non-terminal residue" evidence="11">
    <location>
        <position position="553"/>
    </location>
</feature>
<feature type="domain" description="Dynein heavy chain linker" evidence="9">
    <location>
        <begin position="1"/>
        <end position="218"/>
    </location>
</feature>
<protein>
    <recommendedName>
        <fullName evidence="13">Dynein heavy chain 1, axonemal</fullName>
    </recommendedName>
</protein>
<dbReference type="FunFam" id="3.40.50.300:FF:000063">
    <property type="entry name" value="dynein heavy chain 6, axonemal"/>
    <property type="match status" value="1"/>
</dbReference>
<dbReference type="InterPro" id="IPR035699">
    <property type="entry name" value="AAA_6"/>
</dbReference>
<keyword evidence="8" id="KW-0966">Cell projection</keyword>
<organism evidence="11 12">
    <name type="scientific">Perkinsus olseni</name>
    <name type="common">Perkinsus atlanticus</name>
    <dbReference type="NCBI Taxonomy" id="32597"/>
    <lineage>
        <taxon>Eukaryota</taxon>
        <taxon>Sar</taxon>
        <taxon>Alveolata</taxon>
        <taxon>Perkinsozoa</taxon>
        <taxon>Perkinsea</taxon>
        <taxon>Perkinsida</taxon>
        <taxon>Perkinsidae</taxon>
        <taxon>Perkinsus</taxon>
    </lineage>
</organism>
<comment type="subcellular location">
    <subcellularLocation>
        <location evidence="2">Cell projection</location>
    </subcellularLocation>
    <subcellularLocation>
        <location evidence="1">Cytoplasm</location>
        <location evidence="1">Cytoskeleton</location>
    </subcellularLocation>
</comment>
<evidence type="ECO:0000256" key="8">
    <source>
        <dbReference type="ARBA" id="ARBA00023273"/>
    </source>
</evidence>
<comment type="similarity">
    <text evidence="3">Belongs to the dynein heavy chain family.</text>
</comment>
<dbReference type="Pfam" id="PF08393">
    <property type="entry name" value="DHC_N2"/>
    <property type="match status" value="1"/>
</dbReference>
<dbReference type="Proteomes" id="UP000574390">
    <property type="component" value="Unassembled WGS sequence"/>
</dbReference>
<keyword evidence="6" id="KW-0175">Coiled coil</keyword>